<evidence type="ECO:0000313" key="16">
    <source>
        <dbReference type="Proteomes" id="UP000185003"/>
    </source>
</evidence>
<dbReference type="InterPro" id="IPR039426">
    <property type="entry name" value="TonB-dep_rcpt-like"/>
</dbReference>
<evidence type="ECO:0000259" key="13">
    <source>
        <dbReference type="Pfam" id="PF00593"/>
    </source>
</evidence>
<proteinExistence type="inferred from homology"/>
<keyword evidence="16" id="KW-1185">Reference proteome</keyword>
<comment type="similarity">
    <text evidence="10 11">Belongs to the TonB-dependent receptor family.</text>
</comment>
<dbReference type="Pfam" id="PF00593">
    <property type="entry name" value="TonB_dep_Rec_b-barrel"/>
    <property type="match status" value="1"/>
</dbReference>
<organism evidence="15 16">
    <name type="scientific">Chitinophaga niabensis</name>
    <dbReference type="NCBI Taxonomy" id="536979"/>
    <lineage>
        <taxon>Bacteria</taxon>
        <taxon>Pseudomonadati</taxon>
        <taxon>Bacteroidota</taxon>
        <taxon>Chitinophagia</taxon>
        <taxon>Chitinophagales</taxon>
        <taxon>Chitinophagaceae</taxon>
        <taxon>Chitinophaga</taxon>
    </lineage>
</organism>
<dbReference type="GO" id="GO:0015344">
    <property type="term" value="F:siderophore uptake transmembrane transporter activity"/>
    <property type="evidence" value="ECO:0007669"/>
    <property type="project" value="TreeGrafter"/>
</dbReference>
<dbReference type="Gene3D" id="2.40.170.20">
    <property type="entry name" value="TonB-dependent receptor, beta-barrel domain"/>
    <property type="match status" value="1"/>
</dbReference>
<comment type="subcellular location">
    <subcellularLocation>
        <location evidence="1 10">Cell outer membrane</location>
        <topology evidence="1 10">Multi-pass membrane protein</topology>
    </subcellularLocation>
</comment>
<feature type="chain" id="PRO_5012207210" evidence="12">
    <location>
        <begin position="40"/>
        <end position="892"/>
    </location>
</feature>
<evidence type="ECO:0000256" key="1">
    <source>
        <dbReference type="ARBA" id="ARBA00004571"/>
    </source>
</evidence>
<evidence type="ECO:0000256" key="3">
    <source>
        <dbReference type="ARBA" id="ARBA00022452"/>
    </source>
</evidence>
<dbReference type="InterPro" id="IPR012910">
    <property type="entry name" value="Plug_dom"/>
</dbReference>
<dbReference type="SUPFAM" id="SSF56935">
    <property type="entry name" value="Porins"/>
    <property type="match status" value="1"/>
</dbReference>
<feature type="signal peptide" evidence="12">
    <location>
        <begin position="1"/>
        <end position="39"/>
    </location>
</feature>
<evidence type="ECO:0000256" key="4">
    <source>
        <dbReference type="ARBA" id="ARBA00022692"/>
    </source>
</evidence>
<evidence type="ECO:0000256" key="5">
    <source>
        <dbReference type="ARBA" id="ARBA00022729"/>
    </source>
</evidence>
<dbReference type="SUPFAM" id="SSF49464">
    <property type="entry name" value="Carboxypeptidase regulatory domain-like"/>
    <property type="match status" value="1"/>
</dbReference>
<keyword evidence="4 10" id="KW-0812">Transmembrane</keyword>
<evidence type="ECO:0000256" key="10">
    <source>
        <dbReference type="PROSITE-ProRule" id="PRU01360"/>
    </source>
</evidence>
<dbReference type="InterPro" id="IPR008969">
    <property type="entry name" value="CarboxyPept-like_regulatory"/>
</dbReference>
<dbReference type="PANTHER" id="PTHR30069">
    <property type="entry name" value="TONB-DEPENDENT OUTER MEMBRANE RECEPTOR"/>
    <property type="match status" value="1"/>
</dbReference>
<dbReference type="PANTHER" id="PTHR30069:SF29">
    <property type="entry name" value="HEMOGLOBIN AND HEMOGLOBIN-HAPTOGLOBIN-BINDING PROTEIN 1-RELATED"/>
    <property type="match status" value="1"/>
</dbReference>
<accession>A0A1N6D2W9</accession>
<name>A0A1N6D2W9_9BACT</name>
<keyword evidence="5 12" id="KW-0732">Signal</keyword>
<evidence type="ECO:0000256" key="6">
    <source>
        <dbReference type="ARBA" id="ARBA00023077"/>
    </source>
</evidence>
<evidence type="ECO:0000256" key="7">
    <source>
        <dbReference type="ARBA" id="ARBA00023136"/>
    </source>
</evidence>
<evidence type="ECO:0000256" key="9">
    <source>
        <dbReference type="ARBA" id="ARBA00023237"/>
    </source>
</evidence>
<reference evidence="15 16" key="1">
    <citation type="submission" date="2016-11" db="EMBL/GenBank/DDBJ databases">
        <authorList>
            <person name="Jaros S."/>
            <person name="Januszkiewicz K."/>
            <person name="Wedrychowicz H."/>
        </authorList>
    </citation>
    <scope>NUCLEOTIDE SEQUENCE [LARGE SCALE GENOMIC DNA]</scope>
    <source>
        <strain evidence="15 16">DSM 24787</strain>
    </source>
</reference>
<dbReference type="AlphaFoldDB" id="A0A1N6D2W9"/>
<feature type="domain" description="TonB-dependent receptor plug" evidence="14">
    <location>
        <begin position="242"/>
        <end position="320"/>
    </location>
</feature>
<dbReference type="InterPro" id="IPR037066">
    <property type="entry name" value="Plug_dom_sf"/>
</dbReference>
<keyword evidence="6 11" id="KW-0798">TonB box</keyword>
<dbReference type="Pfam" id="PF13715">
    <property type="entry name" value="CarbopepD_reg_2"/>
    <property type="match status" value="1"/>
</dbReference>
<keyword evidence="8 15" id="KW-0675">Receptor</keyword>
<dbReference type="EMBL" id="FSRA01000001">
    <property type="protein sequence ID" value="SIN65180.1"/>
    <property type="molecule type" value="Genomic_DNA"/>
</dbReference>
<dbReference type="InterPro" id="IPR036942">
    <property type="entry name" value="Beta-barrel_TonB_sf"/>
</dbReference>
<dbReference type="PROSITE" id="PS52016">
    <property type="entry name" value="TONB_DEPENDENT_REC_3"/>
    <property type="match status" value="1"/>
</dbReference>
<dbReference type="STRING" id="536979.SAMN04488055_0180"/>
<dbReference type="InterPro" id="IPR000531">
    <property type="entry name" value="Beta-barrel_TonB"/>
</dbReference>
<evidence type="ECO:0000256" key="8">
    <source>
        <dbReference type="ARBA" id="ARBA00023170"/>
    </source>
</evidence>
<sequence>MYFMDCITNRHAGKGKVLSRSFNLSMLLCLFLSWHTTQAQDNNPRLSINIPATTLDVALRMLEQQSKVPLSYENTRVRNIPVKARHYTGTPLETILKELLEETKMTFLKKNGNILIVPRPRQPGTLSGYVEDQASGERLIGVSLAVPEYQAGTTTNSFGFFSITIPADSIRIRLSYIGYQRVDTMILLSADTRLNFKLVPDRRLLDVVTVRAAREERIQETSQMSMINLPASQIAAMPRFFGEADLLKTLQLLPGVKQGAEGTSAILVRGGTPDQNLILLDGAPLYNPSHLLGIFSTFNTSALKDVTLYKGAFPARYGGRLSSVVDVSTKDGDMRELHGDVSIGLLASQVTVEGPVKKDKTSFIISGRRTYSDLIAKPFIKNSYDREIDKFVMYFYDINAKVQHVISDKDRLFFSLYHGRDKMRVSEKLEVKTPDNYRSASDLLIQWGNTTGTVRWNHVFSKNLFANTMLLGSRYQFKTNTYNENLYQGEFIADKLQLNSGIQDYGAKIDFDYRPRPAHSIRMGSSYMFRVFTPGTIRKRQTENGTVILDSLSDNRNIHGSEIDLYAEDDWTIHKKFKVNAGLHWSAFLVQGRFYNSLQPRISMRYLLPGDWGLKASYTRMTQYIHLLANNSITLPTDLWVPATKKILPQQADQYAIGIARNVFRNKFEFSVEGYYKRMQNVIEYKEGADYVTSSRNETWQDQVTNGTAEAYGLEVLLQKKTGRFTGWMAYTWAWSYRILPEVNFGKKFPYKYDRRHDLHLVGMYKLRKNIELTGVWTYQSAQPFTVPLAEYEIVQDPVRYANWYTSNNSIEYVNGRNNVRIASYHRLDLGVNFIRHKRNGNIRTWNVSILNAYNRKNAFFYMLDIAQGGEAQLTGTTLLPIMPSFSYNLKF</sequence>
<keyword evidence="7 10" id="KW-0472">Membrane</keyword>
<keyword evidence="9 10" id="KW-0998">Cell outer membrane</keyword>
<dbReference type="Gene3D" id="2.170.130.10">
    <property type="entry name" value="TonB-dependent receptor, plug domain"/>
    <property type="match status" value="1"/>
</dbReference>
<keyword evidence="2 10" id="KW-0813">Transport</keyword>
<gene>
    <name evidence="15" type="ORF">SAMN04488055_0180</name>
</gene>
<evidence type="ECO:0000313" key="15">
    <source>
        <dbReference type="EMBL" id="SIN65180.1"/>
    </source>
</evidence>
<keyword evidence="3 10" id="KW-1134">Transmembrane beta strand</keyword>
<dbReference type="Proteomes" id="UP000185003">
    <property type="component" value="Unassembled WGS sequence"/>
</dbReference>
<dbReference type="Pfam" id="PF07715">
    <property type="entry name" value="Plug"/>
    <property type="match status" value="1"/>
</dbReference>
<dbReference type="Gene3D" id="3.55.50.30">
    <property type="match status" value="1"/>
</dbReference>
<dbReference type="GO" id="GO:0044718">
    <property type="term" value="P:siderophore transmembrane transport"/>
    <property type="evidence" value="ECO:0007669"/>
    <property type="project" value="TreeGrafter"/>
</dbReference>
<protein>
    <submittedName>
        <fullName evidence="15">Outer membrane receptor for ferrienterochelin and colicins</fullName>
    </submittedName>
</protein>
<feature type="domain" description="TonB-dependent receptor-like beta-barrel" evidence="13">
    <location>
        <begin position="436"/>
        <end position="855"/>
    </location>
</feature>
<evidence type="ECO:0000259" key="14">
    <source>
        <dbReference type="Pfam" id="PF07715"/>
    </source>
</evidence>
<dbReference type="GO" id="GO:0009279">
    <property type="term" value="C:cell outer membrane"/>
    <property type="evidence" value="ECO:0007669"/>
    <property type="project" value="UniProtKB-SubCell"/>
</dbReference>
<dbReference type="Gene3D" id="2.60.40.1120">
    <property type="entry name" value="Carboxypeptidase-like, regulatory domain"/>
    <property type="match status" value="1"/>
</dbReference>
<evidence type="ECO:0000256" key="2">
    <source>
        <dbReference type="ARBA" id="ARBA00022448"/>
    </source>
</evidence>
<evidence type="ECO:0000256" key="12">
    <source>
        <dbReference type="SAM" id="SignalP"/>
    </source>
</evidence>
<evidence type="ECO:0000256" key="11">
    <source>
        <dbReference type="RuleBase" id="RU003357"/>
    </source>
</evidence>